<accession>A0A6V8SLT2</accession>
<sequence>MLTAGKIVRFIGEVGGLSTEKILKNVGEYTYKLGHKIENEQIERLGSKSLRLGEVASDKICKASKKGERSIDELVKSSSLLVKELKQNAFNKKVKIYGEAKEIYGAENFVEGHYEERD</sequence>
<evidence type="ECO:0000313" key="1">
    <source>
        <dbReference type="EMBL" id="GFP77512.1"/>
    </source>
</evidence>
<protein>
    <submittedName>
        <fullName evidence="1">Uncharacterized protein</fullName>
    </submittedName>
</protein>
<organism evidence="1 2">
    <name type="scientific">Clostridium fungisolvens</name>
    <dbReference type="NCBI Taxonomy" id="1604897"/>
    <lineage>
        <taxon>Bacteria</taxon>
        <taxon>Bacillati</taxon>
        <taxon>Bacillota</taxon>
        <taxon>Clostridia</taxon>
        <taxon>Eubacteriales</taxon>
        <taxon>Clostridiaceae</taxon>
        <taxon>Clostridium</taxon>
    </lineage>
</organism>
<name>A0A6V8SLT2_9CLOT</name>
<dbReference type="EMBL" id="BLZR01000001">
    <property type="protein sequence ID" value="GFP77512.1"/>
    <property type="molecule type" value="Genomic_DNA"/>
</dbReference>
<comment type="caution">
    <text evidence="1">The sequence shown here is derived from an EMBL/GenBank/DDBJ whole genome shotgun (WGS) entry which is preliminary data.</text>
</comment>
<keyword evidence="2" id="KW-1185">Reference proteome</keyword>
<gene>
    <name evidence="1" type="ORF">bsdtw1_03642</name>
</gene>
<proteinExistence type="predicted"/>
<dbReference type="RefSeq" id="WP_183278882.1">
    <property type="nucleotide sequence ID" value="NZ_BLZR01000001.1"/>
</dbReference>
<dbReference type="Proteomes" id="UP000580568">
    <property type="component" value="Unassembled WGS sequence"/>
</dbReference>
<reference evidence="1 2" key="1">
    <citation type="submission" date="2020-07" db="EMBL/GenBank/DDBJ databases">
        <title>A new beta-1,3-glucan-decomposing anaerobic bacterium isolated from anoxic soil subjected to biological soil disinfestation.</title>
        <authorList>
            <person name="Ueki A."/>
            <person name="Tonouchi A."/>
        </authorList>
    </citation>
    <scope>NUCLEOTIDE SEQUENCE [LARGE SCALE GENOMIC DNA]</scope>
    <source>
        <strain evidence="1 2">TW1</strain>
    </source>
</reference>
<dbReference type="AlphaFoldDB" id="A0A6V8SLT2"/>
<evidence type="ECO:0000313" key="2">
    <source>
        <dbReference type="Proteomes" id="UP000580568"/>
    </source>
</evidence>